<name>A0A6B3VZJ2_9BACI</name>
<dbReference type="GO" id="GO:0046933">
    <property type="term" value="F:proton-transporting ATP synthase activity, rotational mechanism"/>
    <property type="evidence" value="ECO:0007669"/>
    <property type="project" value="UniProtKB-UniRule"/>
</dbReference>
<evidence type="ECO:0000256" key="9">
    <source>
        <dbReference type="ARBA" id="ARBA00023136"/>
    </source>
</evidence>
<comment type="subunit">
    <text evidence="13">F-type ATPases have 2 components, F(1) - the catalytic core - and F(0) - the membrane proton channel. F(1) has five subunits: alpha(3), beta(3), gamma(1), delta(1), epsilon(1). F(0) has three main subunits: a(1), b(2) and c(10-14). The alpha and beta chains form an alternating ring which encloses part of the gamma chain. F(1) is attached to F(0) by a central stalk formed by the gamma and epsilon chains, while a peripheral stalk is formed by the delta and b chains.</text>
</comment>
<dbReference type="NCBIfam" id="TIGR01144">
    <property type="entry name" value="ATP_synt_b"/>
    <property type="match status" value="1"/>
</dbReference>
<dbReference type="Gene3D" id="1.20.5.620">
    <property type="entry name" value="F1F0 ATP synthase subunit B, membrane domain"/>
    <property type="match status" value="1"/>
</dbReference>
<keyword evidence="8 13" id="KW-0406">Ion transport</keyword>
<evidence type="ECO:0000256" key="11">
    <source>
        <dbReference type="ARBA" id="ARBA00025198"/>
    </source>
</evidence>
<dbReference type="InterPro" id="IPR050059">
    <property type="entry name" value="ATP_synthase_B_chain"/>
</dbReference>
<evidence type="ECO:0000256" key="7">
    <source>
        <dbReference type="ARBA" id="ARBA00022989"/>
    </source>
</evidence>
<keyword evidence="9 13" id="KW-0472">Membrane</keyword>
<evidence type="ECO:0000313" key="16">
    <source>
        <dbReference type="EMBL" id="MBA4536638.1"/>
    </source>
</evidence>
<keyword evidence="5 13" id="KW-0812">Transmembrane</keyword>
<dbReference type="GO" id="GO:0045259">
    <property type="term" value="C:proton-transporting ATP synthase complex"/>
    <property type="evidence" value="ECO:0007669"/>
    <property type="project" value="UniProtKB-KW"/>
</dbReference>
<evidence type="ECO:0000256" key="15">
    <source>
        <dbReference type="SAM" id="Coils"/>
    </source>
</evidence>
<accession>A0A6B3VZJ2</accession>
<comment type="function">
    <text evidence="13">Component of the F(0) channel, it forms part of the peripheral stalk, linking F(1) to F(0).</text>
</comment>
<dbReference type="PANTHER" id="PTHR33445:SF1">
    <property type="entry name" value="ATP SYNTHASE SUBUNIT B"/>
    <property type="match status" value="1"/>
</dbReference>
<keyword evidence="10 13" id="KW-0066">ATP synthesis</keyword>
<dbReference type="EMBL" id="JACEIO010000009">
    <property type="protein sequence ID" value="MBA4536638.1"/>
    <property type="molecule type" value="Genomic_DNA"/>
</dbReference>
<organism evidence="17 18">
    <name type="scientific">Bacillus aquiflavi</name>
    <dbReference type="NCBI Taxonomy" id="2672567"/>
    <lineage>
        <taxon>Bacteria</taxon>
        <taxon>Bacillati</taxon>
        <taxon>Bacillota</taxon>
        <taxon>Bacilli</taxon>
        <taxon>Bacillales</taxon>
        <taxon>Bacillaceae</taxon>
        <taxon>Bacillus</taxon>
    </lineage>
</organism>
<keyword evidence="15" id="KW-0175">Coiled coil</keyword>
<dbReference type="GO" id="GO:0005886">
    <property type="term" value="C:plasma membrane"/>
    <property type="evidence" value="ECO:0007669"/>
    <property type="project" value="UniProtKB-SubCell"/>
</dbReference>
<evidence type="ECO:0000256" key="6">
    <source>
        <dbReference type="ARBA" id="ARBA00022781"/>
    </source>
</evidence>
<dbReference type="InterPro" id="IPR028987">
    <property type="entry name" value="ATP_synth_B-like_membr_sf"/>
</dbReference>
<keyword evidence="6 13" id="KW-0375">Hydrogen ion transport</keyword>
<reference evidence="16 19" key="2">
    <citation type="submission" date="2020-07" db="EMBL/GenBank/DDBJ databases">
        <authorList>
            <person name="Feng H."/>
        </authorList>
    </citation>
    <scope>NUCLEOTIDE SEQUENCE [LARGE SCALE GENOMIC DNA]</scope>
    <source>
        <strain evidence="19">s-12</strain>
        <strain evidence="16">S-12</strain>
    </source>
</reference>
<evidence type="ECO:0000313" key="17">
    <source>
        <dbReference type="EMBL" id="NEY81006.1"/>
    </source>
</evidence>
<evidence type="ECO:0000256" key="10">
    <source>
        <dbReference type="ARBA" id="ARBA00023310"/>
    </source>
</evidence>
<evidence type="ECO:0000256" key="3">
    <source>
        <dbReference type="ARBA" id="ARBA00022475"/>
    </source>
</evidence>
<gene>
    <name evidence="13 17" type="primary">atpF</name>
    <name evidence="17" type="ORF">G4D64_05610</name>
    <name evidence="16" type="ORF">H1Z61_05645</name>
</gene>
<dbReference type="InterPro" id="IPR005864">
    <property type="entry name" value="ATP_synth_F0_bsu_bac"/>
</dbReference>
<dbReference type="AlphaFoldDB" id="A0A6B3VZJ2"/>
<sequence>MLTNGFVLASAWTPGDAIYQLITILILLALLKKFAWGPLLNVMKQREDHIANEIDAAEKSRLEANKFLEEQRKLLKEARHEAQALIENAKKQGEVQREDIISASRAEGERMIESAKLQIEQQKEQAVAAIREQVASLSVLIASKVIEKELSIEDQEKLINDYIQEAVEKR</sequence>
<evidence type="ECO:0000256" key="2">
    <source>
        <dbReference type="ARBA" id="ARBA00022448"/>
    </source>
</evidence>
<dbReference type="CDD" id="cd06503">
    <property type="entry name" value="ATP-synt_Fo_b"/>
    <property type="match status" value="1"/>
</dbReference>
<evidence type="ECO:0000256" key="4">
    <source>
        <dbReference type="ARBA" id="ARBA00022547"/>
    </source>
</evidence>
<evidence type="ECO:0000256" key="12">
    <source>
        <dbReference type="ARBA" id="ARBA00037847"/>
    </source>
</evidence>
<proteinExistence type="inferred from homology"/>
<dbReference type="PANTHER" id="PTHR33445">
    <property type="entry name" value="ATP SYNTHASE SUBUNIT B', CHLOROPLASTIC"/>
    <property type="match status" value="1"/>
</dbReference>
<feature type="coiled-coil region" evidence="15">
    <location>
        <begin position="65"/>
        <end position="132"/>
    </location>
</feature>
<evidence type="ECO:0000256" key="13">
    <source>
        <dbReference type="HAMAP-Rule" id="MF_01398"/>
    </source>
</evidence>
<dbReference type="GO" id="GO:0046961">
    <property type="term" value="F:proton-transporting ATPase activity, rotational mechanism"/>
    <property type="evidence" value="ECO:0007669"/>
    <property type="project" value="TreeGrafter"/>
</dbReference>
<dbReference type="InterPro" id="IPR002146">
    <property type="entry name" value="ATP_synth_b/b'su_bac/chlpt"/>
</dbReference>
<comment type="subcellular location">
    <subcellularLocation>
        <location evidence="13">Cell membrane</location>
        <topology evidence="13">Single-pass membrane protein</topology>
    </subcellularLocation>
    <subcellularLocation>
        <location evidence="12">Endomembrane system</location>
        <topology evidence="12">Single-pass membrane protein</topology>
    </subcellularLocation>
</comment>
<keyword evidence="18" id="KW-1185">Reference proteome</keyword>
<dbReference type="GO" id="GO:0012505">
    <property type="term" value="C:endomembrane system"/>
    <property type="evidence" value="ECO:0007669"/>
    <property type="project" value="UniProtKB-SubCell"/>
</dbReference>
<evidence type="ECO:0000256" key="1">
    <source>
        <dbReference type="ARBA" id="ARBA00005513"/>
    </source>
</evidence>
<protein>
    <recommendedName>
        <fullName evidence="13">ATP synthase subunit b</fullName>
    </recommendedName>
    <alternativeName>
        <fullName evidence="13">ATP synthase F(0) sector subunit b</fullName>
    </alternativeName>
    <alternativeName>
        <fullName evidence="13">ATPase subunit I</fullName>
    </alternativeName>
    <alternativeName>
        <fullName evidence="13">F-type ATPase subunit b</fullName>
        <shortName evidence="13">F-ATPase subunit b</shortName>
    </alternativeName>
</protein>
<dbReference type="Proteomes" id="UP000570010">
    <property type="component" value="Unassembled WGS sequence"/>
</dbReference>
<comment type="caution">
    <text evidence="17">The sequence shown here is derived from an EMBL/GenBank/DDBJ whole genome shotgun (WGS) entry which is preliminary data.</text>
</comment>
<dbReference type="SUPFAM" id="SSF81573">
    <property type="entry name" value="F1F0 ATP synthase subunit B, membrane domain"/>
    <property type="match status" value="1"/>
</dbReference>
<keyword evidence="4 13" id="KW-0138">CF(0)</keyword>
<keyword evidence="7 13" id="KW-1133">Transmembrane helix</keyword>
<dbReference type="Proteomes" id="UP000472971">
    <property type="component" value="Unassembled WGS sequence"/>
</dbReference>
<reference evidence="17 18" key="1">
    <citation type="submission" date="2020-02" db="EMBL/GenBank/DDBJ databases">
        <title>Bacillus aquiflavi sp. nov., isolated from yellow water of strong flavor Chinese baijiu in Yibin region of China.</title>
        <authorList>
            <person name="Xie J."/>
        </authorList>
    </citation>
    <scope>NUCLEOTIDE SEQUENCE [LARGE SCALE GENOMIC DNA]</scope>
    <source>
        <strain evidence="17 18">3H-10</strain>
    </source>
</reference>
<dbReference type="EMBL" id="JAAIWN010000009">
    <property type="protein sequence ID" value="NEY81006.1"/>
    <property type="molecule type" value="Genomic_DNA"/>
</dbReference>
<comment type="similarity">
    <text evidence="1 13 14">Belongs to the ATPase B chain family.</text>
</comment>
<evidence type="ECO:0000313" key="18">
    <source>
        <dbReference type="Proteomes" id="UP000472971"/>
    </source>
</evidence>
<dbReference type="Pfam" id="PF00430">
    <property type="entry name" value="ATP-synt_B"/>
    <property type="match status" value="1"/>
</dbReference>
<evidence type="ECO:0000256" key="5">
    <source>
        <dbReference type="ARBA" id="ARBA00022692"/>
    </source>
</evidence>
<feature type="transmembrane region" description="Helical" evidence="13">
    <location>
        <begin position="17"/>
        <end position="36"/>
    </location>
</feature>
<keyword evidence="2 13" id="KW-0813">Transport</keyword>
<evidence type="ECO:0000313" key="19">
    <source>
        <dbReference type="Proteomes" id="UP000570010"/>
    </source>
</evidence>
<comment type="function">
    <text evidence="11 13">F(1)F(0) ATP synthase produces ATP from ADP in the presence of a proton or sodium gradient. F-type ATPases consist of two structural domains, F(1) containing the extramembraneous catalytic core and F(0) containing the membrane proton channel, linked together by a central stalk and a peripheral stalk. During catalysis, ATP synthesis in the catalytic domain of F(1) is coupled via a rotary mechanism of the central stalk subunits to proton translocation.</text>
</comment>
<evidence type="ECO:0000256" key="14">
    <source>
        <dbReference type="RuleBase" id="RU003848"/>
    </source>
</evidence>
<evidence type="ECO:0000256" key="8">
    <source>
        <dbReference type="ARBA" id="ARBA00023065"/>
    </source>
</evidence>
<dbReference type="RefSeq" id="WP_163240975.1">
    <property type="nucleotide sequence ID" value="NZ_CP082780.1"/>
</dbReference>
<keyword evidence="3 13" id="KW-1003">Cell membrane</keyword>
<dbReference type="HAMAP" id="MF_01398">
    <property type="entry name" value="ATP_synth_b_bprime"/>
    <property type="match status" value="1"/>
</dbReference>